<dbReference type="RefSeq" id="WP_189407895.1">
    <property type="nucleotide sequence ID" value="NZ_BMXP01000009.1"/>
</dbReference>
<evidence type="ECO:0000313" key="2">
    <source>
        <dbReference type="Proteomes" id="UP000631300"/>
    </source>
</evidence>
<proteinExistence type="predicted"/>
<reference evidence="1" key="1">
    <citation type="journal article" date="2014" name="Int. J. Syst. Evol. Microbiol.">
        <title>Complete genome sequence of Corynebacterium casei LMG S-19264T (=DSM 44701T), isolated from a smear-ripened cheese.</title>
        <authorList>
            <consortium name="US DOE Joint Genome Institute (JGI-PGF)"/>
            <person name="Walter F."/>
            <person name="Albersmeier A."/>
            <person name="Kalinowski J."/>
            <person name="Ruckert C."/>
        </authorList>
    </citation>
    <scope>NUCLEOTIDE SEQUENCE</scope>
    <source>
        <strain evidence="1">KCTC 22164</strain>
    </source>
</reference>
<protein>
    <submittedName>
        <fullName evidence="1">Uncharacterized protein</fullName>
    </submittedName>
</protein>
<comment type="caution">
    <text evidence="1">The sequence shown here is derived from an EMBL/GenBank/DDBJ whole genome shotgun (WGS) entry which is preliminary data.</text>
</comment>
<evidence type="ECO:0000313" key="1">
    <source>
        <dbReference type="EMBL" id="GGW93624.1"/>
    </source>
</evidence>
<dbReference type="EMBL" id="BMXP01000009">
    <property type="protein sequence ID" value="GGW93624.1"/>
    <property type="molecule type" value="Genomic_DNA"/>
</dbReference>
<name>A0A918MZR4_9ALTE</name>
<dbReference type="AlphaFoldDB" id="A0A918MZR4"/>
<keyword evidence="2" id="KW-1185">Reference proteome</keyword>
<dbReference type="Proteomes" id="UP000631300">
    <property type="component" value="Unassembled WGS sequence"/>
</dbReference>
<sequence>MNSIFSLRSRPGTEHGLYEAGVFGQVVTFAARGPWNDETLRRGTREMGAIIRSLDLTKPWCQLSCLYGEPLMQPSVYSYFLEQSKIRLQLGLSVLAIVIKDSDIENTIRHQLKSAYSAANIEHEFFNDIESAIQMMQSAGFSLDCDSINRFFTVNNFSNRY</sequence>
<gene>
    <name evidence="1" type="ORF">GCM10007391_30050</name>
</gene>
<organism evidence="1 2">
    <name type="scientific">Alteromonas halophila</name>
    <dbReference type="NCBI Taxonomy" id="516698"/>
    <lineage>
        <taxon>Bacteria</taxon>
        <taxon>Pseudomonadati</taxon>
        <taxon>Pseudomonadota</taxon>
        <taxon>Gammaproteobacteria</taxon>
        <taxon>Alteromonadales</taxon>
        <taxon>Alteromonadaceae</taxon>
        <taxon>Alteromonas/Salinimonas group</taxon>
        <taxon>Alteromonas</taxon>
    </lineage>
</organism>
<accession>A0A918MZR4</accession>
<reference evidence="1" key="2">
    <citation type="submission" date="2020-09" db="EMBL/GenBank/DDBJ databases">
        <authorList>
            <person name="Sun Q."/>
            <person name="Kim S."/>
        </authorList>
    </citation>
    <scope>NUCLEOTIDE SEQUENCE</scope>
    <source>
        <strain evidence="1">KCTC 22164</strain>
    </source>
</reference>